<evidence type="ECO:0000313" key="1">
    <source>
        <dbReference type="EMBL" id="EZP80537.1"/>
    </source>
</evidence>
<sequence>MTRKSLPRTPNRLDAIDGSRPMDEQLLAMIVGLTSEVTVLRARLDAAERLLAVSGTLPAGAVDAFEPDAEAAAQREGLRKATLDKVFRPLREAAEAELTAMNAPAEETLP</sequence>
<gene>
    <name evidence="1" type="ORF">BV97_03304</name>
</gene>
<evidence type="ECO:0000313" key="2">
    <source>
        <dbReference type="Proteomes" id="UP000024329"/>
    </source>
</evidence>
<accession>A0A031JVY4</accession>
<dbReference type="EMBL" id="JFYZ01000016">
    <property type="protein sequence ID" value="EZP80537.1"/>
    <property type="molecule type" value="Genomic_DNA"/>
</dbReference>
<dbReference type="Proteomes" id="UP000024329">
    <property type="component" value="Unassembled WGS sequence"/>
</dbReference>
<proteinExistence type="predicted"/>
<organism evidence="1 2">
    <name type="scientific">Novosphingobium resinovorum</name>
    <dbReference type="NCBI Taxonomy" id="158500"/>
    <lineage>
        <taxon>Bacteria</taxon>
        <taxon>Pseudomonadati</taxon>
        <taxon>Pseudomonadota</taxon>
        <taxon>Alphaproteobacteria</taxon>
        <taxon>Sphingomonadales</taxon>
        <taxon>Sphingomonadaceae</taxon>
        <taxon>Novosphingobium</taxon>
    </lineage>
</organism>
<name>A0A031JVY4_9SPHN</name>
<dbReference type="RefSeq" id="WP_036527005.1">
    <property type="nucleotide sequence ID" value="NZ_CP017076.1"/>
</dbReference>
<comment type="caution">
    <text evidence="1">The sequence shown here is derived from an EMBL/GenBank/DDBJ whole genome shotgun (WGS) entry which is preliminary data.</text>
</comment>
<dbReference type="PATRIC" id="fig|158500.4.peg.3368"/>
<reference evidence="1 2" key="1">
    <citation type="submission" date="2014-03" db="EMBL/GenBank/DDBJ databases">
        <title>Whole genome sequence of Novosphingobium resinovorum KF1.</title>
        <authorList>
            <person name="Gan H.M."/>
            <person name="Gan H.Y."/>
            <person name="Chew T.H."/>
            <person name="Savka M.A."/>
        </authorList>
    </citation>
    <scope>NUCLEOTIDE SEQUENCE [LARGE SCALE GENOMIC DNA]</scope>
    <source>
        <strain evidence="1 2">KF1</strain>
    </source>
</reference>
<protein>
    <submittedName>
        <fullName evidence="1">Uncharacterized protein</fullName>
    </submittedName>
</protein>
<dbReference type="AlphaFoldDB" id="A0A031JVY4"/>
<dbReference type="OrthoDB" id="7362768at2"/>
<dbReference type="eggNOG" id="ENOG5031H65">
    <property type="taxonomic scope" value="Bacteria"/>
</dbReference>